<dbReference type="PANTHER" id="PTHR43420">
    <property type="entry name" value="ACETYLTRANSFERASE"/>
    <property type="match status" value="1"/>
</dbReference>
<gene>
    <name evidence="4" type="ORF">SAMN05216192_10142</name>
</gene>
<dbReference type="CDD" id="cd04301">
    <property type="entry name" value="NAT_SF"/>
    <property type="match status" value="1"/>
</dbReference>
<feature type="domain" description="N-acetyltransferase" evidence="3">
    <location>
        <begin position="100"/>
        <end position="250"/>
    </location>
</feature>
<name>A0A1G8EVV2_9BACL</name>
<accession>A0A1G8EVV2</accession>
<dbReference type="RefSeq" id="WP_167360557.1">
    <property type="nucleotide sequence ID" value="NZ_CBCSKY010000010.1"/>
</dbReference>
<evidence type="ECO:0000256" key="2">
    <source>
        <dbReference type="ARBA" id="ARBA00023315"/>
    </source>
</evidence>
<dbReference type="InterPro" id="IPR000182">
    <property type="entry name" value="GNAT_dom"/>
</dbReference>
<keyword evidence="4" id="KW-0689">Ribosomal protein</keyword>
<dbReference type="InterPro" id="IPR050680">
    <property type="entry name" value="YpeA/RimI_acetyltransf"/>
</dbReference>
<dbReference type="SUPFAM" id="SSF55729">
    <property type="entry name" value="Acyl-CoA N-acyltransferases (Nat)"/>
    <property type="match status" value="1"/>
</dbReference>
<evidence type="ECO:0000313" key="5">
    <source>
        <dbReference type="Proteomes" id="UP000199050"/>
    </source>
</evidence>
<dbReference type="AlphaFoldDB" id="A0A1G8EVV2"/>
<dbReference type="GO" id="GO:0005840">
    <property type="term" value="C:ribosome"/>
    <property type="evidence" value="ECO:0007669"/>
    <property type="project" value="UniProtKB-KW"/>
</dbReference>
<keyword evidence="5" id="KW-1185">Reference proteome</keyword>
<keyword evidence="4" id="KW-0687">Ribonucleoprotein</keyword>
<keyword evidence="2" id="KW-0012">Acyltransferase</keyword>
<dbReference type="InterPro" id="IPR056935">
    <property type="entry name" value="Rv0428c-like_C"/>
</dbReference>
<organism evidence="4 5">
    <name type="scientific">Paenibacillus typhae</name>
    <dbReference type="NCBI Taxonomy" id="1174501"/>
    <lineage>
        <taxon>Bacteria</taxon>
        <taxon>Bacillati</taxon>
        <taxon>Bacillota</taxon>
        <taxon>Bacilli</taxon>
        <taxon>Bacillales</taxon>
        <taxon>Paenibacillaceae</taxon>
        <taxon>Paenibacillus</taxon>
    </lineage>
</organism>
<dbReference type="STRING" id="1174501.SAMN05216192_10142"/>
<dbReference type="GO" id="GO:0016747">
    <property type="term" value="F:acyltransferase activity, transferring groups other than amino-acyl groups"/>
    <property type="evidence" value="ECO:0007669"/>
    <property type="project" value="InterPro"/>
</dbReference>
<reference evidence="5" key="1">
    <citation type="submission" date="2016-10" db="EMBL/GenBank/DDBJ databases">
        <authorList>
            <person name="Varghese N."/>
            <person name="Submissions S."/>
        </authorList>
    </citation>
    <scope>NUCLEOTIDE SEQUENCE [LARGE SCALE GENOMIC DNA]</scope>
    <source>
        <strain evidence="5">CGMCC 1.11012</strain>
    </source>
</reference>
<protein>
    <submittedName>
        <fullName evidence="4">Ribosomal protein S18 acetylase RimI</fullName>
    </submittedName>
</protein>
<dbReference type="Pfam" id="PF24553">
    <property type="entry name" value="Rv0428c_C"/>
    <property type="match status" value="1"/>
</dbReference>
<evidence type="ECO:0000259" key="3">
    <source>
        <dbReference type="PROSITE" id="PS51186"/>
    </source>
</evidence>
<keyword evidence="1" id="KW-0808">Transferase</keyword>
<evidence type="ECO:0000313" key="4">
    <source>
        <dbReference type="EMBL" id="SDH73927.1"/>
    </source>
</evidence>
<dbReference type="Proteomes" id="UP000199050">
    <property type="component" value="Unassembled WGS sequence"/>
</dbReference>
<dbReference type="PANTHER" id="PTHR43420:SF44">
    <property type="entry name" value="ACETYLTRANSFERASE YPEA"/>
    <property type="match status" value="1"/>
</dbReference>
<proteinExistence type="predicted"/>
<dbReference type="Gene3D" id="3.40.630.30">
    <property type="match status" value="1"/>
</dbReference>
<dbReference type="PROSITE" id="PS51186">
    <property type="entry name" value="GNAT"/>
    <property type="match status" value="1"/>
</dbReference>
<evidence type="ECO:0000256" key="1">
    <source>
        <dbReference type="ARBA" id="ARBA00022679"/>
    </source>
</evidence>
<sequence length="250" mass="27798">MYKNIEELTLNTWPAEQSVLLEGWILRSASGYTKRSNSVNPLYGPSETGHGHDVKQKILLSEQYYQRAGLQAVFKITPYIRPAGLDDLLEELGYRMDSPSSVRILDLEQLPPLQSRHTLVISGQLTEDWLAAFSRQAKLTGTEPDTLCRMLAASSLQQGFALLLKDGVPAACGLGVIQHGYIGLYDIITAPEYRRQGLAEELILGLLHWGCSQGASASFLQVVLANAGASALYDKLGYKEVYQYWYRIKD</sequence>
<dbReference type="InterPro" id="IPR016181">
    <property type="entry name" value="Acyl_CoA_acyltransferase"/>
</dbReference>
<dbReference type="EMBL" id="FNDX01000001">
    <property type="protein sequence ID" value="SDH73927.1"/>
    <property type="molecule type" value="Genomic_DNA"/>
</dbReference>